<dbReference type="GO" id="GO:0005829">
    <property type="term" value="C:cytosol"/>
    <property type="evidence" value="ECO:0007669"/>
    <property type="project" value="TreeGrafter"/>
</dbReference>
<dbReference type="AlphaFoldDB" id="D1C7G2"/>
<dbReference type="InterPro" id="IPR011576">
    <property type="entry name" value="Pyridox_Oxase_N"/>
</dbReference>
<organism evidence="4 5">
    <name type="scientific">Sphaerobacter thermophilus (strain ATCC 49802 / DSM 20745 / KCCM 41009 / NCIMB 13125 / S 6022)</name>
    <dbReference type="NCBI Taxonomy" id="479434"/>
    <lineage>
        <taxon>Bacteria</taxon>
        <taxon>Pseudomonadati</taxon>
        <taxon>Thermomicrobiota</taxon>
        <taxon>Thermomicrobia</taxon>
        <taxon>Sphaerobacterales</taxon>
        <taxon>Sphaerobacterineae</taxon>
        <taxon>Sphaerobacteraceae</taxon>
        <taxon>Sphaerobacter</taxon>
    </lineage>
</organism>
<feature type="domain" description="Pyridoxamine 5'-phosphate oxidase N-terminal" evidence="3">
    <location>
        <begin position="39"/>
        <end position="154"/>
    </location>
</feature>
<evidence type="ECO:0000313" key="5">
    <source>
        <dbReference type="Proteomes" id="UP000002027"/>
    </source>
</evidence>
<dbReference type="OrthoDB" id="163864at2"/>
<dbReference type="SUPFAM" id="SSF50475">
    <property type="entry name" value="FMN-binding split barrel"/>
    <property type="match status" value="1"/>
</dbReference>
<dbReference type="STRING" id="479434.Sthe_2391"/>
<keyword evidence="1" id="KW-0560">Oxidoreductase</keyword>
<evidence type="ECO:0000259" key="3">
    <source>
        <dbReference type="Pfam" id="PF01243"/>
    </source>
</evidence>
<evidence type="ECO:0000313" key="4">
    <source>
        <dbReference type="EMBL" id="ACZ39808.1"/>
    </source>
</evidence>
<dbReference type="KEGG" id="sti:Sthe_2391"/>
<name>D1C7G2_SPHTD</name>
<dbReference type="HOGENOM" id="CLU_115408_1_0_0"/>
<accession>D1C7G2</accession>
<dbReference type="Gene3D" id="2.30.110.10">
    <property type="entry name" value="Electron Transport, Fmn-binding Protein, Chain A"/>
    <property type="match status" value="1"/>
</dbReference>
<dbReference type="GO" id="GO:0070967">
    <property type="term" value="F:coenzyme F420 binding"/>
    <property type="evidence" value="ECO:0007669"/>
    <property type="project" value="TreeGrafter"/>
</dbReference>
<gene>
    <name evidence="4" type="ordered locus">Sthe_2391</name>
</gene>
<keyword evidence="5" id="KW-1185">Reference proteome</keyword>
<reference evidence="4 5" key="2">
    <citation type="journal article" date="2010" name="Stand. Genomic Sci.">
        <title>Complete genome sequence of Desulfohalobium retbaense type strain (HR(100)).</title>
        <authorList>
            <person name="Spring S."/>
            <person name="Nolan M."/>
            <person name="Lapidus A."/>
            <person name="Glavina Del Rio T."/>
            <person name="Copeland A."/>
            <person name="Tice H."/>
            <person name="Cheng J.F."/>
            <person name="Lucas S."/>
            <person name="Land M."/>
            <person name="Chen F."/>
            <person name="Bruce D."/>
            <person name="Goodwin L."/>
            <person name="Pitluck S."/>
            <person name="Ivanova N."/>
            <person name="Mavromatis K."/>
            <person name="Mikhailova N."/>
            <person name="Pati A."/>
            <person name="Chen A."/>
            <person name="Palaniappan K."/>
            <person name="Hauser L."/>
            <person name="Chang Y.J."/>
            <person name="Jeffries C.D."/>
            <person name="Munk C."/>
            <person name="Kiss H."/>
            <person name="Chain P."/>
            <person name="Han C."/>
            <person name="Brettin T."/>
            <person name="Detter J.C."/>
            <person name="Schuler E."/>
            <person name="Goker M."/>
            <person name="Rohde M."/>
            <person name="Bristow J."/>
            <person name="Eisen J.A."/>
            <person name="Markowitz V."/>
            <person name="Hugenholtz P."/>
            <person name="Kyrpides N.C."/>
            <person name="Klenk H.P."/>
        </authorList>
    </citation>
    <scope>NUCLEOTIDE SEQUENCE [LARGE SCALE GENOMIC DNA]</scope>
    <source>
        <strain evidence="5">ATCC 49802 / DSM 20745 / S 6022</strain>
    </source>
</reference>
<reference evidence="5" key="1">
    <citation type="submission" date="2009-11" db="EMBL/GenBank/DDBJ databases">
        <title>The complete chromosome 1 of Sphaerobacter thermophilus DSM 20745.</title>
        <authorList>
            <person name="Lucas S."/>
            <person name="Copeland A."/>
            <person name="Lapidus A."/>
            <person name="Glavina del Rio T."/>
            <person name="Dalin E."/>
            <person name="Tice H."/>
            <person name="Bruce D."/>
            <person name="Goodwin L."/>
            <person name="Pitluck S."/>
            <person name="Kyrpides N."/>
            <person name="Mavromatis K."/>
            <person name="Ivanova N."/>
            <person name="Mikhailova N."/>
            <person name="LaButti K.M."/>
            <person name="Clum A."/>
            <person name="Sun H.I."/>
            <person name="Brettin T."/>
            <person name="Detter J.C."/>
            <person name="Han C."/>
            <person name="Larimer F."/>
            <person name="Land M."/>
            <person name="Hauser L."/>
            <person name="Markowitz V."/>
            <person name="Cheng J.F."/>
            <person name="Hugenholtz P."/>
            <person name="Woyke T."/>
            <person name="Wu D."/>
            <person name="Steenblock K."/>
            <person name="Schneider S."/>
            <person name="Pukall R."/>
            <person name="Goeker M."/>
            <person name="Klenk H.P."/>
            <person name="Eisen J.A."/>
        </authorList>
    </citation>
    <scope>NUCLEOTIDE SEQUENCE [LARGE SCALE GENOMIC DNA]</scope>
    <source>
        <strain evidence="5">ATCC 49802 / DSM 20745 / S 6022</strain>
    </source>
</reference>
<dbReference type="InterPro" id="IPR012349">
    <property type="entry name" value="Split_barrel_FMN-bd"/>
</dbReference>
<dbReference type="eggNOG" id="COG3467">
    <property type="taxonomic scope" value="Bacteria"/>
</dbReference>
<feature type="region of interest" description="Disordered" evidence="2">
    <location>
        <begin position="1"/>
        <end position="21"/>
    </location>
</feature>
<evidence type="ECO:0000256" key="1">
    <source>
        <dbReference type="ARBA" id="ARBA00023002"/>
    </source>
</evidence>
<dbReference type="InParanoid" id="D1C7G2"/>
<dbReference type="Pfam" id="PF01243">
    <property type="entry name" value="PNPOx_N"/>
    <property type="match status" value="1"/>
</dbReference>
<dbReference type="PANTHER" id="PTHR35176">
    <property type="entry name" value="HEME OXYGENASE HI_0854-RELATED"/>
    <property type="match status" value="1"/>
</dbReference>
<dbReference type="PANTHER" id="PTHR35176:SF4">
    <property type="entry name" value="PYRIDOXAMINE 5'-PHOSPHATE OXIDASE-RELATED FMN-BINDING"/>
    <property type="match status" value="1"/>
</dbReference>
<dbReference type="EMBL" id="CP001823">
    <property type="protein sequence ID" value="ACZ39808.1"/>
    <property type="molecule type" value="Genomic_DNA"/>
</dbReference>
<dbReference type="InterPro" id="IPR052019">
    <property type="entry name" value="F420H2_bilvrd_red/Heme_oxyg"/>
</dbReference>
<protein>
    <submittedName>
        <fullName evidence="4">Pyridoxamine 5'-phosphate oxidase-related FMN-binding protein</fullName>
    </submittedName>
</protein>
<evidence type="ECO:0000256" key="2">
    <source>
        <dbReference type="SAM" id="MobiDB-lite"/>
    </source>
</evidence>
<dbReference type="RefSeq" id="WP_012872849.1">
    <property type="nucleotide sequence ID" value="NC_013523.1"/>
</dbReference>
<dbReference type="GO" id="GO:0016627">
    <property type="term" value="F:oxidoreductase activity, acting on the CH-CH group of donors"/>
    <property type="evidence" value="ECO:0007669"/>
    <property type="project" value="TreeGrafter"/>
</dbReference>
<sequence length="172" mass="18882">MSERVPSARQDEPRASRPWMKGYGVPAEADGMLDWTFAVERLERARNYWVTTAAPTGQPHAVPVWGAWVNGAVYFSTAPTTRTARNLAANPAVAVHLESGDEVVALEGEARPVTAMDEATFARLGDALRTKYGEEPPDSPEGFYVLRPRVAYGWTLAAFPKSVTRWQFNGAS</sequence>
<dbReference type="Proteomes" id="UP000002027">
    <property type="component" value="Chromosome 1"/>
</dbReference>
<proteinExistence type="predicted"/>